<gene>
    <name evidence="2" type="ORF">GCM10022380_75010</name>
</gene>
<proteinExistence type="predicted"/>
<dbReference type="Proteomes" id="UP001501624">
    <property type="component" value="Unassembled WGS sequence"/>
</dbReference>
<dbReference type="Gene3D" id="3.50.50.100">
    <property type="match status" value="1"/>
</dbReference>
<feature type="region of interest" description="Disordered" evidence="1">
    <location>
        <begin position="72"/>
        <end position="105"/>
    </location>
</feature>
<protein>
    <submittedName>
        <fullName evidence="2">Uncharacterized protein</fullName>
    </submittedName>
</protein>
<evidence type="ECO:0000313" key="2">
    <source>
        <dbReference type="EMBL" id="GAA3845894.1"/>
    </source>
</evidence>
<dbReference type="EMBL" id="BAABCM010000015">
    <property type="protein sequence ID" value="GAA3845894.1"/>
    <property type="molecule type" value="Genomic_DNA"/>
</dbReference>
<name>A0ABP7JJD6_9PSEU</name>
<organism evidence="2 3">
    <name type="scientific">Amycolatopsis tucumanensis</name>
    <dbReference type="NCBI Taxonomy" id="401106"/>
    <lineage>
        <taxon>Bacteria</taxon>
        <taxon>Bacillati</taxon>
        <taxon>Actinomycetota</taxon>
        <taxon>Actinomycetes</taxon>
        <taxon>Pseudonocardiales</taxon>
        <taxon>Pseudonocardiaceae</taxon>
        <taxon>Amycolatopsis</taxon>
    </lineage>
</organism>
<keyword evidence="3" id="KW-1185">Reference proteome</keyword>
<accession>A0ABP7JJD6</accession>
<feature type="compositionally biased region" description="Low complexity" evidence="1">
    <location>
        <begin position="87"/>
        <end position="103"/>
    </location>
</feature>
<sequence length="123" mass="13552">MRDDLDVTLVNPRPAFVDRVRLHQFVAGAGEATGDYGTLLDDGVHLVVDTATRIDTAARAVRLAASWATTTWSTRSAAPRRRPRCPGRPNSPSRSPNWSPRGGCVTSWRRCHRKRRSRCSAAG</sequence>
<reference evidence="3" key="1">
    <citation type="journal article" date="2019" name="Int. J. Syst. Evol. Microbiol.">
        <title>The Global Catalogue of Microorganisms (GCM) 10K type strain sequencing project: providing services to taxonomists for standard genome sequencing and annotation.</title>
        <authorList>
            <consortium name="The Broad Institute Genomics Platform"/>
            <consortium name="The Broad Institute Genome Sequencing Center for Infectious Disease"/>
            <person name="Wu L."/>
            <person name="Ma J."/>
        </authorList>
    </citation>
    <scope>NUCLEOTIDE SEQUENCE [LARGE SCALE GENOMIC DNA]</scope>
    <source>
        <strain evidence="3">JCM 17017</strain>
    </source>
</reference>
<evidence type="ECO:0000313" key="3">
    <source>
        <dbReference type="Proteomes" id="UP001501624"/>
    </source>
</evidence>
<evidence type="ECO:0000256" key="1">
    <source>
        <dbReference type="SAM" id="MobiDB-lite"/>
    </source>
</evidence>
<comment type="caution">
    <text evidence="2">The sequence shown here is derived from an EMBL/GenBank/DDBJ whole genome shotgun (WGS) entry which is preliminary data.</text>
</comment>